<keyword evidence="6" id="KW-0378">Hydrolase</keyword>
<keyword evidence="3" id="KW-0808">Transferase</keyword>
<dbReference type="SUPFAM" id="SSF52540">
    <property type="entry name" value="P-loop containing nucleoside triphosphate hydrolases"/>
    <property type="match status" value="2"/>
</dbReference>
<dbReference type="InterPro" id="IPR014774">
    <property type="entry name" value="KaiC-like_dom"/>
</dbReference>
<dbReference type="Proteomes" id="UP001177080">
    <property type="component" value="Unassembled WGS sequence"/>
</dbReference>
<dbReference type="InterPro" id="IPR010624">
    <property type="entry name" value="KaiC_dom"/>
</dbReference>
<gene>
    <name evidence="9" type="ORF">GB928_025750</name>
</gene>
<dbReference type="Pfam" id="PF06745">
    <property type="entry name" value="ATPase"/>
    <property type="match status" value="2"/>
</dbReference>
<evidence type="ECO:0000256" key="6">
    <source>
        <dbReference type="ARBA" id="ARBA00022801"/>
    </source>
</evidence>
<evidence type="ECO:0000313" key="9">
    <source>
        <dbReference type="EMBL" id="MDO6124596.1"/>
    </source>
</evidence>
<dbReference type="CDD" id="cd19488">
    <property type="entry name" value="KaiC-like_N"/>
    <property type="match status" value="1"/>
</dbReference>
<dbReference type="PROSITE" id="PS51146">
    <property type="entry name" value="KAIC"/>
    <property type="match status" value="2"/>
</dbReference>
<keyword evidence="10" id="KW-1185">Reference proteome</keyword>
<proteinExistence type="predicted"/>
<dbReference type="Gene3D" id="3.40.50.300">
    <property type="entry name" value="P-loop containing nucleotide triphosphate hydrolases"/>
    <property type="match status" value="2"/>
</dbReference>
<organism evidence="9 10">
    <name type="scientific">Shinella curvata</name>
    <dbReference type="NCBI Taxonomy" id="1817964"/>
    <lineage>
        <taxon>Bacteria</taxon>
        <taxon>Pseudomonadati</taxon>
        <taxon>Pseudomonadota</taxon>
        <taxon>Alphaproteobacteria</taxon>
        <taxon>Hyphomicrobiales</taxon>
        <taxon>Rhizobiaceae</taxon>
        <taxon>Shinella</taxon>
    </lineage>
</organism>
<dbReference type="PIRSF" id="PIRSF039117">
    <property type="entry name" value="KaiC"/>
    <property type="match status" value="1"/>
</dbReference>
<evidence type="ECO:0000256" key="1">
    <source>
        <dbReference type="ARBA" id="ARBA00012513"/>
    </source>
</evidence>
<dbReference type="InterPro" id="IPR051347">
    <property type="entry name" value="Circadian_clock_KaiC-rel"/>
</dbReference>
<dbReference type="InterPro" id="IPR003593">
    <property type="entry name" value="AAA+_ATPase"/>
</dbReference>
<dbReference type="InterPro" id="IPR027417">
    <property type="entry name" value="P-loop_NTPase"/>
</dbReference>
<feature type="domain" description="KaiC" evidence="8">
    <location>
        <begin position="251"/>
        <end position="483"/>
    </location>
</feature>
<dbReference type="PANTHER" id="PTHR42926">
    <property type="match status" value="1"/>
</dbReference>
<keyword evidence="5" id="KW-0418">Kinase</keyword>
<name>A0ABT8XN28_9HYPH</name>
<reference evidence="9" key="1">
    <citation type="submission" date="2022-04" db="EMBL/GenBank/DDBJ databases">
        <title>Shinella lacus sp. nov., a novel member of the genus Shinella from water.</title>
        <authorList>
            <person name="Deng Y."/>
        </authorList>
    </citation>
    <scope>NUCLEOTIDE SEQUENCE</scope>
    <source>
        <strain evidence="9">JCM 31239</strain>
    </source>
</reference>
<evidence type="ECO:0000256" key="4">
    <source>
        <dbReference type="ARBA" id="ARBA00022737"/>
    </source>
</evidence>
<keyword evidence="2" id="KW-0597">Phosphoprotein</keyword>
<evidence type="ECO:0000259" key="8">
    <source>
        <dbReference type="PROSITE" id="PS51146"/>
    </source>
</evidence>
<evidence type="ECO:0000313" key="10">
    <source>
        <dbReference type="Proteomes" id="UP001177080"/>
    </source>
</evidence>
<dbReference type="RefSeq" id="WP_244763987.1">
    <property type="nucleotide sequence ID" value="NZ_JALJCJ010000010.1"/>
</dbReference>
<feature type="region of interest" description="Disordered" evidence="7">
    <location>
        <begin position="482"/>
        <end position="501"/>
    </location>
</feature>
<protein>
    <recommendedName>
        <fullName evidence="1">non-specific serine/threonine protein kinase</fullName>
        <ecNumber evidence="1">2.7.11.1</ecNumber>
    </recommendedName>
</protein>
<accession>A0ABT8XN28</accession>
<dbReference type="InterPro" id="IPR030665">
    <property type="entry name" value="KaiC"/>
</dbReference>
<sequence length="501" mass="55502">MAEVKFNDRARAGVEGLDLILAGGLPSRRLYLLEGAPGSGKTTLALQFLREGIKQGEKALYITLSETKEELSAVAASHGWNIEEFDIFEFSSASEVFGDGREQSILHPWELELGETIRLVQEEVERVKPKRVVFDSLSEMRLLAQDPLRYRRQVLALKQFFSGRDTTVILVDDMTGNDSGRDVHLHSLCHGVITLERLTLDFGAARRRLQVQKLRGVDFIAGYHDFTIRTGGLEIYPRLIASTHHAEFLGEITPSGVAELDNLLGGGPLRGTSTLLTGPAGSGKTTIALQYLYAACERGEHCTVYEFDERIGTLLARARAFSLDFQKHIESGVLTIQQIDPAEISPGEFAARVRHEVERRGSRMIVVDSLNGYLAAMPQEQQLILQMHELLSYLSQKGVVTFLINPQNGLVGSMSTNLNISYVADAVILLRFFEAGGRVRKAISVLKNRGGVHEDTIRELRIDRDGVRVGDPLSRFRGILTGTPEYTGANEPLMEDRSGKD</sequence>
<evidence type="ECO:0000256" key="2">
    <source>
        <dbReference type="ARBA" id="ARBA00022553"/>
    </source>
</evidence>
<dbReference type="EMBL" id="WHSC02000014">
    <property type="protein sequence ID" value="MDO6124596.1"/>
    <property type="molecule type" value="Genomic_DNA"/>
</dbReference>
<evidence type="ECO:0000256" key="7">
    <source>
        <dbReference type="SAM" id="MobiDB-lite"/>
    </source>
</evidence>
<evidence type="ECO:0000256" key="5">
    <source>
        <dbReference type="ARBA" id="ARBA00022777"/>
    </source>
</evidence>
<comment type="caution">
    <text evidence="9">The sequence shown here is derived from an EMBL/GenBank/DDBJ whole genome shotgun (WGS) entry which is preliminary data.</text>
</comment>
<evidence type="ECO:0000256" key="3">
    <source>
        <dbReference type="ARBA" id="ARBA00022679"/>
    </source>
</evidence>
<dbReference type="SMART" id="SM00382">
    <property type="entry name" value="AAA"/>
    <property type="match status" value="2"/>
</dbReference>
<keyword evidence="4" id="KW-0677">Repeat</keyword>
<dbReference type="PANTHER" id="PTHR42926:SF1">
    <property type="entry name" value="CIRCADIAN CLOCK OSCILLATOR PROTEIN KAIC 1"/>
    <property type="match status" value="1"/>
</dbReference>
<feature type="domain" description="KaiC" evidence="8">
    <location>
        <begin position="8"/>
        <end position="249"/>
    </location>
</feature>
<dbReference type="EC" id="2.7.11.1" evidence="1"/>